<dbReference type="EMBL" id="ABJB010783962">
    <property type="status" value="NOT_ANNOTATED_CDS"/>
    <property type="molecule type" value="Genomic_DNA"/>
</dbReference>
<dbReference type="VEuPathDB" id="VectorBase:ISCW011966"/>
<sequence>MFLPWKEEEFTSTVSASIITRRMVCPNGFYVAVEAAQGNICGTASILTFDEEVAFCGFFHLLQGYSFQDIGLLLWNQMLHTTGGKNVFTVLPQDDSQELLSSYPFQVSTVSPIMFGPVRLSRSAYKKKVLTLDYKDKYFDALVSYDKHVFGYSRKRFLDSTLQEMGLHVRVATRNERNVSGYGAIQKDKHGRPVLRWLMADDVETAESLMHSLLQLLEPGEEVEIVGAFYTRNAITRHFLDKVNICELRPWVLVYTKREPIYNCRKIAALTVV</sequence>
<dbReference type="Proteomes" id="UP000001555">
    <property type="component" value="Unassembled WGS sequence"/>
</dbReference>
<dbReference type="SUPFAM" id="SSF55729">
    <property type="entry name" value="Acyl-CoA N-acyltransferases (Nat)"/>
    <property type="match status" value="1"/>
</dbReference>
<dbReference type="Gene3D" id="3.40.630.90">
    <property type="match status" value="1"/>
</dbReference>
<accession>B7QFU4</accession>
<dbReference type="HOGENOM" id="CLU_1020424_0_0_1"/>
<keyword evidence="4" id="KW-1185">Reference proteome</keyword>
<dbReference type="InParanoid" id="B7QFU4"/>
<dbReference type="Pfam" id="PF18014">
    <property type="entry name" value="Acetyltransf_18"/>
    <property type="match status" value="1"/>
</dbReference>
<dbReference type="PANTHER" id="PTHR47237">
    <property type="entry name" value="SLL0310 PROTEIN"/>
    <property type="match status" value="1"/>
</dbReference>
<dbReference type="EMBL" id="DS928033">
    <property type="protein sequence ID" value="EEC17716.1"/>
    <property type="molecule type" value="Genomic_DNA"/>
</dbReference>
<reference evidence="3" key="2">
    <citation type="submission" date="2020-05" db="UniProtKB">
        <authorList>
            <consortium name="EnsemblMetazoa"/>
        </authorList>
    </citation>
    <scope>IDENTIFICATION</scope>
    <source>
        <strain evidence="3">wikel</strain>
    </source>
</reference>
<dbReference type="InterPro" id="IPR052729">
    <property type="entry name" value="Acyl/Acetyltrans_Enzymes"/>
</dbReference>
<evidence type="ECO:0000313" key="3">
    <source>
        <dbReference type="EnsemblMetazoa" id="ISCW011966-PA"/>
    </source>
</evidence>
<dbReference type="VEuPathDB" id="VectorBase:ISCI011966"/>
<dbReference type="PaxDb" id="6945-B7QFU4"/>
<dbReference type="InterPro" id="IPR016181">
    <property type="entry name" value="Acyl_CoA_acyltransferase"/>
</dbReference>
<evidence type="ECO:0000259" key="1">
    <source>
        <dbReference type="Pfam" id="PF18014"/>
    </source>
</evidence>
<evidence type="ECO:0000313" key="2">
    <source>
        <dbReference type="EMBL" id="EEC17716.1"/>
    </source>
</evidence>
<dbReference type="OrthoDB" id="6511097at2759"/>
<dbReference type="InterPro" id="IPR041496">
    <property type="entry name" value="YitH/HolE_GNAT"/>
</dbReference>
<organism>
    <name type="scientific">Ixodes scapularis</name>
    <name type="common">Black-legged tick</name>
    <name type="synonym">Deer tick</name>
    <dbReference type="NCBI Taxonomy" id="6945"/>
    <lineage>
        <taxon>Eukaryota</taxon>
        <taxon>Metazoa</taxon>
        <taxon>Ecdysozoa</taxon>
        <taxon>Arthropoda</taxon>
        <taxon>Chelicerata</taxon>
        <taxon>Arachnida</taxon>
        <taxon>Acari</taxon>
        <taxon>Parasitiformes</taxon>
        <taxon>Ixodida</taxon>
        <taxon>Ixodoidea</taxon>
        <taxon>Ixodidae</taxon>
        <taxon>Ixodinae</taxon>
        <taxon>Ixodes</taxon>
    </lineage>
</organism>
<dbReference type="VEuPathDB" id="VectorBase:ISCP_016191"/>
<name>B7QFU4_IXOSC</name>
<dbReference type="AlphaFoldDB" id="B7QFU4"/>
<gene>
    <name evidence="2" type="ORF">IscW_ISCW011966</name>
</gene>
<dbReference type="PANTHER" id="PTHR47237:SF1">
    <property type="entry name" value="SLL0310 PROTEIN"/>
    <property type="match status" value="1"/>
</dbReference>
<protein>
    <recommendedName>
        <fullName evidence="1">YitH/HolE acetyltransferase (GNAT) domain-containing protein</fullName>
    </recommendedName>
</protein>
<reference evidence="2 4" key="1">
    <citation type="submission" date="2008-03" db="EMBL/GenBank/DDBJ databases">
        <title>Annotation of Ixodes scapularis.</title>
        <authorList>
            <consortium name="Ixodes scapularis Genome Project Consortium"/>
            <person name="Caler E."/>
            <person name="Hannick L.I."/>
            <person name="Bidwell S."/>
            <person name="Joardar V."/>
            <person name="Thiagarajan M."/>
            <person name="Amedeo P."/>
            <person name="Galinsky K.J."/>
            <person name="Schobel S."/>
            <person name="Inman J."/>
            <person name="Hostetler J."/>
            <person name="Miller J."/>
            <person name="Hammond M."/>
            <person name="Megy K."/>
            <person name="Lawson D."/>
            <person name="Kodira C."/>
            <person name="Sutton G."/>
            <person name="Meyer J."/>
            <person name="Hill C.A."/>
            <person name="Birren B."/>
            <person name="Nene V."/>
            <person name="Collins F."/>
            <person name="Alarcon-Chaidez F."/>
            <person name="Wikel S."/>
            <person name="Strausberg R."/>
        </authorList>
    </citation>
    <scope>NUCLEOTIDE SEQUENCE [LARGE SCALE GENOMIC DNA]</scope>
    <source>
        <strain evidence="4">Wikel</strain>
        <strain evidence="2">Wikel colony</strain>
    </source>
</reference>
<evidence type="ECO:0000313" key="4">
    <source>
        <dbReference type="Proteomes" id="UP000001555"/>
    </source>
</evidence>
<feature type="domain" description="YitH/HolE acetyltransferase (GNAT)" evidence="1">
    <location>
        <begin position="143"/>
        <end position="218"/>
    </location>
</feature>
<dbReference type="EnsemblMetazoa" id="ISCW011966-RA">
    <property type="protein sequence ID" value="ISCW011966-PA"/>
    <property type="gene ID" value="ISCW011966"/>
</dbReference>
<proteinExistence type="predicted"/>